<evidence type="ECO:0000256" key="1">
    <source>
        <dbReference type="SAM" id="SignalP"/>
    </source>
</evidence>
<name>A0A9P5P909_9AGAR</name>
<gene>
    <name evidence="2" type="ORF">BDP27DRAFT_1373565</name>
</gene>
<dbReference type="OrthoDB" id="1715602at2759"/>
<feature type="signal peptide" evidence="1">
    <location>
        <begin position="1"/>
        <end position="21"/>
    </location>
</feature>
<evidence type="ECO:0000313" key="2">
    <source>
        <dbReference type="EMBL" id="KAF9050919.1"/>
    </source>
</evidence>
<dbReference type="AlphaFoldDB" id="A0A9P5P909"/>
<sequence>MQLRSCCFIAVLYLWPLWIDLDGLFKELDQFGHTAALDVVEAFLNGAVDAETDPIKYHASRLDKPGTCADLSHRSKSRFSRDFAKSQVNFFELQITPGFYMDGWWGIPATQLGPCCFILVAFVDHTWFLLGCLVEHSESHPGSTWMPGGAYLVHNWGLAASYLSIPVASVHQAELVKGVEE</sequence>
<keyword evidence="1" id="KW-0732">Signal</keyword>
<feature type="chain" id="PRO_5040258094" evidence="1">
    <location>
        <begin position="22"/>
        <end position="181"/>
    </location>
</feature>
<protein>
    <submittedName>
        <fullName evidence="2">Uncharacterized protein</fullName>
    </submittedName>
</protein>
<dbReference type="Proteomes" id="UP000772434">
    <property type="component" value="Unassembled WGS sequence"/>
</dbReference>
<organism evidence="2 3">
    <name type="scientific">Rhodocollybia butyracea</name>
    <dbReference type="NCBI Taxonomy" id="206335"/>
    <lineage>
        <taxon>Eukaryota</taxon>
        <taxon>Fungi</taxon>
        <taxon>Dikarya</taxon>
        <taxon>Basidiomycota</taxon>
        <taxon>Agaricomycotina</taxon>
        <taxon>Agaricomycetes</taxon>
        <taxon>Agaricomycetidae</taxon>
        <taxon>Agaricales</taxon>
        <taxon>Marasmiineae</taxon>
        <taxon>Omphalotaceae</taxon>
        <taxon>Rhodocollybia</taxon>
    </lineage>
</organism>
<proteinExistence type="predicted"/>
<comment type="caution">
    <text evidence="2">The sequence shown here is derived from an EMBL/GenBank/DDBJ whole genome shotgun (WGS) entry which is preliminary data.</text>
</comment>
<evidence type="ECO:0000313" key="3">
    <source>
        <dbReference type="Proteomes" id="UP000772434"/>
    </source>
</evidence>
<dbReference type="EMBL" id="JADNRY010000464">
    <property type="protein sequence ID" value="KAF9050919.1"/>
    <property type="molecule type" value="Genomic_DNA"/>
</dbReference>
<keyword evidence="3" id="KW-1185">Reference proteome</keyword>
<reference evidence="2" key="1">
    <citation type="submission" date="2020-11" db="EMBL/GenBank/DDBJ databases">
        <authorList>
            <consortium name="DOE Joint Genome Institute"/>
            <person name="Ahrendt S."/>
            <person name="Riley R."/>
            <person name="Andreopoulos W."/>
            <person name="Labutti K."/>
            <person name="Pangilinan J."/>
            <person name="Ruiz-Duenas F.J."/>
            <person name="Barrasa J.M."/>
            <person name="Sanchez-Garcia M."/>
            <person name="Camarero S."/>
            <person name="Miyauchi S."/>
            <person name="Serrano A."/>
            <person name="Linde D."/>
            <person name="Babiker R."/>
            <person name="Drula E."/>
            <person name="Ayuso-Fernandez I."/>
            <person name="Pacheco R."/>
            <person name="Padilla G."/>
            <person name="Ferreira P."/>
            <person name="Barriuso J."/>
            <person name="Kellner H."/>
            <person name="Castanera R."/>
            <person name="Alfaro M."/>
            <person name="Ramirez L."/>
            <person name="Pisabarro A.G."/>
            <person name="Kuo A."/>
            <person name="Tritt A."/>
            <person name="Lipzen A."/>
            <person name="He G."/>
            <person name="Yan M."/>
            <person name="Ng V."/>
            <person name="Cullen D."/>
            <person name="Martin F."/>
            <person name="Rosso M.-N."/>
            <person name="Henrissat B."/>
            <person name="Hibbett D."/>
            <person name="Martinez A.T."/>
            <person name="Grigoriev I.V."/>
        </authorList>
    </citation>
    <scope>NUCLEOTIDE SEQUENCE</scope>
    <source>
        <strain evidence="2">AH 40177</strain>
    </source>
</reference>
<accession>A0A9P5P909</accession>